<organism evidence="1">
    <name type="scientific">uncultured bacterium</name>
    <name type="common">gcode 4</name>
    <dbReference type="NCBI Taxonomy" id="1234023"/>
    <lineage>
        <taxon>Bacteria</taxon>
        <taxon>environmental samples</taxon>
    </lineage>
</organism>
<dbReference type="EMBL" id="AMFJ01034349">
    <property type="protein sequence ID" value="EKD29583.1"/>
    <property type="molecule type" value="Genomic_DNA"/>
</dbReference>
<reference evidence="1" key="1">
    <citation type="journal article" date="2012" name="Science">
        <title>Fermentation, hydrogen, and sulfur metabolism in multiple uncultivated bacterial phyla.</title>
        <authorList>
            <person name="Wrighton K.C."/>
            <person name="Thomas B.C."/>
            <person name="Sharon I."/>
            <person name="Miller C.S."/>
            <person name="Castelle C.J."/>
            <person name="VerBerkmoes N.C."/>
            <person name="Wilkins M.J."/>
            <person name="Hettich R.L."/>
            <person name="Lipton M.S."/>
            <person name="Williams K.H."/>
            <person name="Long P.E."/>
            <person name="Banfield J.F."/>
        </authorList>
    </citation>
    <scope>NUCLEOTIDE SEQUENCE [LARGE SCALE GENOMIC DNA]</scope>
</reference>
<dbReference type="AlphaFoldDB" id="K1YB54"/>
<proteinExistence type="predicted"/>
<sequence>MKCMNRHSIRIGTDDARQSFPHIFCGIVREGQTEDISGIHIRFPKDVCDTGGKKLGFSASGSCDDHNRTINGIDGVFLQRVQTIIDGFEILVSHGEKMK</sequence>
<evidence type="ECO:0000313" key="1">
    <source>
        <dbReference type="EMBL" id="EKD29583.1"/>
    </source>
</evidence>
<accession>K1YB54</accession>
<gene>
    <name evidence="1" type="ORF">ACD_78C00349G0002</name>
</gene>
<comment type="caution">
    <text evidence="1">The sequence shown here is derived from an EMBL/GenBank/DDBJ whole genome shotgun (WGS) entry which is preliminary data.</text>
</comment>
<protein>
    <submittedName>
        <fullName evidence="1">Uncharacterized protein</fullName>
    </submittedName>
</protein>
<name>K1YB54_9BACT</name>